<accession>A0AAW0TTE4</accession>
<feature type="region of interest" description="Disordered" evidence="5">
    <location>
        <begin position="457"/>
        <end position="496"/>
    </location>
</feature>
<dbReference type="Gene3D" id="3.10.20.90">
    <property type="entry name" value="Phosphatidylinositol 3-kinase Catalytic Subunit, Chain A, domain 1"/>
    <property type="match status" value="1"/>
</dbReference>
<dbReference type="Gene3D" id="4.10.1110.10">
    <property type="entry name" value="AN1-like Zinc finger"/>
    <property type="match status" value="1"/>
</dbReference>
<sequence>MRGAGSGRKQEHSPEDEGFQNSSRRPSDAEDEESVSTMMSETPPQLSHREPGDMLEVYADGDFEDGEEEEEEEEEDALELVWDTAASLKDLLYRTQGIHPSHQHLILRDRELVDDACLIDQQVVDGSTLRLVLAIRGGPINARRLPTHEDLLLRDITDHFENARWRKKGEKKELSVKEGKRKRIKSEILEGGGGQTFTFLVFHDDENMNVNVYRVMENPDGSYSPLNESFSGANGRGGAEEASVLKTQLTEEEKRTMARMADLRTEMDKLRLRNKKKKDKRKAMVSSTHTSLNSSLRSVTGRLEETLTPRLDLTDIAGGGAAHTTPRKRSAVKRLAGVRRGSRPTTQERLEIMKSSHGRPTLRELPTANPPVPVDFSRRKPLEAIRPQLIGGRLEAVEEMLGRGESSPEQGGRHSRAATGRQQEAWPNRDAPNPPLYMLPEVVSSGKHKRWDQDRLNHSHNQELLRPVRHTAGRRPKTSPEVLERRPGTLPDAVGERVLLRGTDDRLRELCSILEPSRGDSRHSQRQDSPPASTALPPLSMSHSFTGIGPPPRTHRSNSVSGALVTSGSREQRDALRGLMQSQGGGGASRPNSGRMPPPPAVLPPVTPKRRKNRRKPRCEKCSRRLGVSSTYECRCGGLFCAQHRYAETHACSFDYRTAGRAMLAMANPLVAPNRVPKI</sequence>
<feature type="compositionally biased region" description="Low complexity" evidence="5">
    <location>
        <begin position="529"/>
        <end position="542"/>
    </location>
</feature>
<dbReference type="InterPro" id="IPR053061">
    <property type="entry name" value="AN1-type_zinc_finger"/>
</dbReference>
<dbReference type="PROSITE" id="PS50053">
    <property type="entry name" value="UBIQUITIN_2"/>
    <property type="match status" value="1"/>
</dbReference>
<dbReference type="PANTHER" id="PTHR46728">
    <property type="entry name" value="AN1-TYPE ZINC FINGER PROTEIN 4"/>
    <property type="match status" value="1"/>
</dbReference>
<dbReference type="AlphaFoldDB" id="A0AAW0TTE4"/>
<feature type="compositionally biased region" description="Basic residues" evidence="5">
    <location>
        <begin position="325"/>
        <end position="342"/>
    </location>
</feature>
<organism evidence="8 9">
    <name type="scientific">Scylla paramamosain</name>
    <name type="common">Mud crab</name>
    <dbReference type="NCBI Taxonomy" id="85552"/>
    <lineage>
        <taxon>Eukaryota</taxon>
        <taxon>Metazoa</taxon>
        <taxon>Ecdysozoa</taxon>
        <taxon>Arthropoda</taxon>
        <taxon>Crustacea</taxon>
        <taxon>Multicrustacea</taxon>
        <taxon>Malacostraca</taxon>
        <taxon>Eumalacostraca</taxon>
        <taxon>Eucarida</taxon>
        <taxon>Decapoda</taxon>
        <taxon>Pleocyemata</taxon>
        <taxon>Brachyura</taxon>
        <taxon>Eubrachyura</taxon>
        <taxon>Portunoidea</taxon>
        <taxon>Portunidae</taxon>
        <taxon>Portuninae</taxon>
        <taxon>Scylla</taxon>
    </lineage>
</organism>
<evidence type="ECO:0000256" key="5">
    <source>
        <dbReference type="SAM" id="MobiDB-lite"/>
    </source>
</evidence>
<comment type="caution">
    <text evidence="8">The sequence shown here is derived from an EMBL/GenBank/DDBJ whole genome shotgun (WGS) entry which is preliminary data.</text>
</comment>
<keyword evidence="3" id="KW-0862">Zinc</keyword>
<feature type="compositionally biased region" description="Basic residues" evidence="5">
    <location>
        <begin position="274"/>
        <end position="283"/>
    </location>
</feature>
<name>A0AAW0TTE4_SCYPA</name>
<dbReference type="GO" id="GO:0008270">
    <property type="term" value="F:zinc ion binding"/>
    <property type="evidence" value="ECO:0007669"/>
    <property type="project" value="UniProtKB-KW"/>
</dbReference>
<evidence type="ECO:0000256" key="2">
    <source>
        <dbReference type="ARBA" id="ARBA00022771"/>
    </source>
</evidence>
<dbReference type="PROSITE" id="PS51039">
    <property type="entry name" value="ZF_AN1"/>
    <property type="match status" value="1"/>
</dbReference>
<feature type="compositionally biased region" description="Basic and acidic residues" evidence="5">
    <location>
        <begin position="517"/>
        <end position="526"/>
    </location>
</feature>
<feature type="region of interest" description="Disordered" evidence="5">
    <location>
        <begin position="400"/>
        <end position="436"/>
    </location>
</feature>
<feature type="region of interest" description="Disordered" evidence="5">
    <location>
        <begin position="315"/>
        <end position="376"/>
    </location>
</feature>
<gene>
    <name evidence="8" type="ORF">O3P69_010456</name>
</gene>
<evidence type="ECO:0000256" key="1">
    <source>
        <dbReference type="ARBA" id="ARBA00022723"/>
    </source>
</evidence>
<dbReference type="InterPro" id="IPR000626">
    <property type="entry name" value="Ubiquitin-like_dom"/>
</dbReference>
<dbReference type="SUPFAM" id="SSF118310">
    <property type="entry name" value="AN1-like Zinc finger"/>
    <property type="match status" value="1"/>
</dbReference>
<feature type="region of interest" description="Disordered" evidence="5">
    <location>
        <begin position="514"/>
        <end position="617"/>
    </location>
</feature>
<dbReference type="EMBL" id="JARAKH010000025">
    <property type="protein sequence ID" value="KAK8390755.1"/>
    <property type="molecule type" value="Genomic_DNA"/>
</dbReference>
<feature type="compositionally biased region" description="Basic residues" evidence="5">
    <location>
        <begin position="467"/>
        <end position="477"/>
    </location>
</feature>
<dbReference type="InterPro" id="IPR035896">
    <property type="entry name" value="AN1-like_Znf"/>
</dbReference>
<feature type="domain" description="AN1-type" evidence="7">
    <location>
        <begin position="613"/>
        <end position="660"/>
    </location>
</feature>
<feature type="domain" description="Ubiquitin-like" evidence="6">
    <location>
        <begin position="83"/>
        <end position="138"/>
    </location>
</feature>
<evidence type="ECO:0000259" key="7">
    <source>
        <dbReference type="PROSITE" id="PS51039"/>
    </source>
</evidence>
<dbReference type="SMART" id="SM00154">
    <property type="entry name" value="ZnF_AN1"/>
    <property type="match status" value="1"/>
</dbReference>
<evidence type="ECO:0000313" key="9">
    <source>
        <dbReference type="Proteomes" id="UP001487740"/>
    </source>
</evidence>
<keyword evidence="9" id="KW-1185">Reference proteome</keyword>
<keyword evidence="2 4" id="KW-0863">Zinc-finger</keyword>
<keyword evidence="1" id="KW-0479">Metal-binding</keyword>
<feature type="compositionally biased region" description="Basic residues" evidence="5">
    <location>
        <begin position="608"/>
        <end position="617"/>
    </location>
</feature>
<evidence type="ECO:0008006" key="10">
    <source>
        <dbReference type="Google" id="ProtNLM"/>
    </source>
</evidence>
<feature type="region of interest" description="Disordered" evidence="5">
    <location>
        <begin position="274"/>
        <end position="303"/>
    </location>
</feature>
<evidence type="ECO:0000256" key="4">
    <source>
        <dbReference type="PROSITE-ProRule" id="PRU00449"/>
    </source>
</evidence>
<protein>
    <recommendedName>
        <fullName evidence="10">AN1-type zinc finger protein 4</fullName>
    </recommendedName>
</protein>
<feature type="compositionally biased region" description="Polar residues" evidence="5">
    <location>
        <begin position="557"/>
        <end position="569"/>
    </location>
</feature>
<feature type="compositionally biased region" description="Polar residues" evidence="5">
    <location>
        <begin position="35"/>
        <end position="45"/>
    </location>
</feature>
<feature type="compositionally biased region" description="Polar residues" evidence="5">
    <location>
        <begin position="285"/>
        <end position="298"/>
    </location>
</feature>
<dbReference type="InterPro" id="IPR029071">
    <property type="entry name" value="Ubiquitin-like_domsf"/>
</dbReference>
<dbReference type="SUPFAM" id="SSF54236">
    <property type="entry name" value="Ubiquitin-like"/>
    <property type="match status" value="1"/>
</dbReference>
<evidence type="ECO:0000256" key="3">
    <source>
        <dbReference type="ARBA" id="ARBA00022833"/>
    </source>
</evidence>
<dbReference type="Proteomes" id="UP001487740">
    <property type="component" value="Unassembled WGS sequence"/>
</dbReference>
<dbReference type="PANTHER" id="PTHR46728:SF1">
    <property type="entry name" value="AN1-TYPE ZINC FINGER PROTEIN 4"/>
    <property type="match status" value="1"/>
</dbReference>
<reference evidence="8 9" key="1">
    <citation type="submission" date="2023-03" db="EMBL/GenBank/DDBJ databases">
        <title>High-quality genome of Scylla paramamosain provides insights in environmental adaptation.</title>
        <authorList>
            <person name="Zhang L."/>
        </authorList>
    </citation>
    <scope>NUCLEOTIDE SEQUENCE [LARGE SCALE GENOMIC DNA]</scope>
    <source>
        <strain evidence="8">LZ_2023a</strain>
        <tissue evidence="8">Muscle</tissue>
    </source>
</reference>
<dbReference type="Pfam" id="PF00240">
    <property type="entry name" value="ubiquitin"/>
    <property type="match status" value="1"/>
</dbReference>
<feature type="compositionally biased region" description="Pro residues" evidence="5">
    <location>
        <begin position="596"/>
        <end position="607"/>
    </location>
</feature>
<evidence type="ECO:0000313" key="8">
    <source>
        <dbReference type="EMBL" id="KAK8390755.1"/>
    </source>
</evidence>
<dbReference type="Pfam" id="PF01428">
    <property type="entry name" value="zf-AN1"/>
    <property type="match status" value="1"/>
</dbReference>
<dbReference type="InterPro" id="IPR000058">
    <property type="entry name" value="Znf_AN1"/>
</dbReference>
<evidence type="ECO:0000259" key="6">
    <source>
        <dbReference type="PROSITE" id="PS50053"/>
    </source>
</evidence>
<proteinExistence type="predicted"/>
<feature type="region of interest" description="Disordered" evidence="5">
    <location>
        <begin position="1"/>
        <end position="58"/>
    </location>
</feature>